<reference evidence="10 11" key="1">
    <citation type="submission" date="2016-10" db="EMBL/GenBank/DDBJ databases">
        <authorList>
            <person name="de Groot N.N."/>
        </authorList>
    </citation>
    <scope>NUCLEOTIDE SEQUENCE [LARGE SCALE GENOMIC DNA]</scope>
    <source>
        <strain evidence="9 11">NLAE-zl-C202</strain>
        <strain evidence="8 10">NLAE-zl-G339</strain>
    </source>
</reference>
<dbReference type="Proteomes" id="UP000285503">
    <property type="component" value="Unassembled WGS sequence"/>
</dbReference>
<dbReference type="PANTHER" id="PTHR39465">
    <property type="entry name" value="DNA LIGASE D, 3'-PHOSPHOESTERASE DOMAIN"/>
    <property type="match status" value="1"/>
</dbReference>
<evidence type="ECO:0000259" key="1">
    <source>
        <dbReference type="Pfam" id="PF13298"/>
    </source>
</evidence>
<dbReference type="AlphaFoldDB" id="A0A1H4DLC9"/>
<proteinExistence type="predicted"/>
<name>A0A1H4DLC9_9BACE</name>
<evidence type="ECO:0000313" key="17">
    <source>
        <dbReference type="Proteomes" id="UP000487596"/>
    </source>
</evidence>
<dbReference type="EMBL" id="WDEH01000088">
    <property type="protein sequence ID" value="KAB6128973.1"/>
    <property type="molecule type" value="Genomic_DNA"/>
</dbReference>
<dbReference type="EMBL" id="WDED01000034">
    <property type="protein sequence ID" value="KAB6144477.1"/>
    <property type="molecule type" value="Genomic_DNA"/>
</dbReference>
<evidence type="ECO:0000313" key="10">
    <source>
        <dbReference type="Proteomes" id="UP000183040"/>
    </source>
</evidence>
<reference evidence="12 13" key="2">
    <citation type="submission" date="2018-08" db="EMBL/GenBank/DDBJ databases">
        <title>A genome reference for cultivated species of the human gut microbiota.</title>
        <authorList>
            <person name="Zou Y."/>
            <person name="Xue W."/>
            <person name="Luo G."/>
        </authorList>
    </citation>
    <scope>NUCLEOTIDE SEQUENCE [LARGE SCALE GENOMIC DNA]</scope>
    <source>
        <strain evidence="7 12">AF39-6AC</strain>
        <strain evidence="6 13">AF46-11NS</strain>
    </source>
</reference>
<evidence type="ECO:0000313" key="13">
    <source>
        <dbReference type="Proteomes" id="UP000285503"/>
    </source>
</evidence>
<dbReference type="Proteomes" id="UP000284417">
    <property type="component" value="Unassembled WGS sequence"/>
</dbReference>
<evidence type="ECO:0000313" key="6">
    <source>
        <dbReference type="EMBL" id="RHK23149.1"/>
    </source>
</evidence>
<dbReference type="EMBL" id="QRNE01000107">
    <property type="protein sequence ID" value="RHK23149.1"/>
    <property type="molecule type" value="Genomic_DNA"/>
</dbReference>
<dbReference type="EMBL" id="WDES01000020">
    <property type="protein sequence ID" value="KAB6087418.1"/>
    <property type="molecule type" value="Genomic_DNA"/>
</dbReference>
<dbReference type="Proteomes" id="UP000183040">
    <property type="component" value="Unassembled WGS sequence"/>
</dbReference>
<evidence type="ECO:0000313" key="11">
    <source>
        <dbReference type="Proteomes" id="UP000183766"/>
    </source>
</evidence>
<dbReference type="Proteomes" id="UP000183766">
    <property type="component" value="Unassembled WGS sequence"/>
</dbReference>
<evidence type="ECO:0000313" key="8">
    <source>
        <dbReference type="EMBL" id="SEA73591.1"/>
    </source>
</evidence>
<organism evidence="8 10">
    <name type="scientific">Bacteroides xylanisolvens</name>
    <dbReference type="NCBI Taxonomy" id="371601"/>
    <lineage>
        <taxon>Bacteria</taxon>
        <taxon>Pseudomonadati</taxon>
        <taxon>Bacteroidota</taxon>
        <taxon>Bacteroidia</taxon>
        <taxon>Bacteroidales</taxon>
        <taxon>Bacteroidaceae</taxon>
        <taxon>Bacteroides</taxon>
    </lineage>
</organism>
<dbReference type="Proteomes" id="UP000435059">
    <property type="component" value="Unassembled WGS sequence"/>
</dbReference>
<dbReference type="PANTHER" id="PTHR39465:SF1">
    <property type="entry name" value="DNA LIGASE D 3'-PHOSPHOESTERASE DOMAIN-CONTAINING PROTEIN"/>
    <property type="match status" value="1"/>
</dbReference>
<accession>A0A1H4DLC9</accession>
<evidence type="ECO:0000313" key="14">
    <source>
        <dbReference type="Proteomes" id="UP000434604"/>
    </source>
</evidence>
<dbReference type="EMBL" id="QROC01000035">
    <property type="protein sequence ID" value="RHK91345.1"/>
    <property type="molecule type" value="Genomic_DNA"/>
</dbReference>
<dbReference type="EMBL" id="WDCP01000115">
    <property type="protein sequence ID" value="KAB6335797.1"/>
    <property type="molecule type" value="Genomic_DNA"/>
</dbReference>
<feature type="domain" description="DNA ligase D 3'-phosphoesterase" evidence="1">
    <location>
        <begin position="59"/>
        <end position="166"/>
    </location>
</feature>
<dbReference type="EMBL" id="FOUM01000018">
    <property type="protein sequence ID" value="SFN04160.1"/>
    <property type="molecule type" value="Genomic_DNA"/>
</dbReference>
<evidence type="ECO:0000313" key="9">
    <source>
        <dbReference type="EMBL" id="SFN04160.1"/>
    </source>
</evidence>
<dbReference type="NCBIfam" id="TIGR02777">
    <property type="entry name" value="LigD_PE_dom"/>
    <property type="match status" value="1"/>
</dbReference>
<evidence type="ECO:0000313" key="3">
    <source>
        <dbReference type="EMBL" id="KAB6128973.1"/>
    </source>
</evidence>
<reference evidence="14 15" key="3">
    <citation type="journal article" date="2019" name="Nat. Med.">
        <title>A library of human gut bacterial isolates paired with longitudinal multiomics data enables mechanistic microbiome research.</title>
        <authorList>
            <person name="Poyet M."/>
            <person name="Groussin M."/>
            <person name="Gibbons S.M."/>
            <person name="Avila-Pacheco J."/>
            <person name="Jiang X."/>
            <person name="Kearney S.M."/>
            <person name="Perrotta A.R."/>
            <person name="Berdy B."/>
            <person name="Zhao S."/>
            <person name="Lieberman T.D."/>
            <person name="Swanson P.K."/>
            <person name="Smith M."/>
            <person name="Roesemann S."/>
            <person name="Alexander J.E."/>
            <person name="Rich S.A."/>
            <person name="Livny J."/>
            <person name="Vlamakis H."/>
            <person name="Clish C."/>
            <person name="Bullock K."/>
            <person name="Deik A."/>
            <person name="Scott J."/>
            <person name="Pierce K.A."/>
            <person name="Xavier R.J."/>
            <person name="Alm E.J."/>
        </authorList>
    </citation>
    <scope>NUCLEOTIDE SEQUENCE [LARGE SCALE GENOMIC DNA]</scope>
    <source>
        <strain evidence="5 16">BIOML-A16</strain>
        <strain evidence="4 14">BIOML-A58</strain>
        <strain evidence="3 17">BIOML-A62</strain>
        <strain evidence="2 15">BIOML-A74</strain>
    </source>
</reference>
<protein>
    <submittedName>
        <fullName evidence="2 8">3'-phosphoesterase</fullName>
    </submittedName>
    <submittedName>
        <fullName evidence="9">Bifunctional non-homologous end joining protein LigD</fullName>
    </submittedName>
</protein>
<dbReference type="RefSeq" id="WP_004308227.1">
    <property type="nucleotide sequence ID" value="NZ_CABKPA010000034.1"/>
</dbReference>
<dbReference type="EMBL" id="FNRP01000012">
    <property type="protein sequence ID" value="SEA73591.1"/>
    <property type="molecule type" value="Genomic_DNA"/>
</dbReference>
<dbReference type="Pfam" id="PF13298">
    <property type="entry name" value="LigD_N"/>
    <property type="match status" value="1"/>
</dbReference>
<keyword evidence="15" id="KW-1185">Reference proteome</keyword>
<dbReference type="GO" id="GO:0016874">
    <property type="term" value="F:ligase activity"/>
    <property type="evidence" value="ECO:0007669"/>
    <property type="project" value="UniProtKB-KW"/>
</dbReference>
<gene>
    <name evidence="7" type="ORF">DW042_20515</name>
    <name evidence="6" type="ORF">DW075_17030</name>
    <name evidence="4" type="ORF">GA398_19035</name>
    <name evidence="3" type="ORF">GA424_26000</name>
    <name evidence="2" type="ORF">GA574_12710</name>
    <name evidence="5" type="ORF">GAZ43_25050</name>
    <name evidence="8" type="ORF">SAMN04487924_1126</name>
    <name evidence="9" type="ORF">SAMN05216250_1186</name>
</gene>
<dbReference type="Proteomes" id="UP000487596">
    <property type="component" value="Unassembled WGS sequence"/>
</dbReference>
<evidence type="ECO:0000313" key="15">
    <source>
        <dbReference type="Proteomes" id="UP000435059"/>
    </source>
</evidence>
<dbReference type="Proteomes" id="UP000434604">
    <property type="component" value="Unassembled WGS sequence"/>
</dbReference>
<keyword evidence="8" id="KW-0436">Ligase</keyword>
<dbReference type="GeneID" id="69479782"/>
<evidence type="ECO:0000313" key="12">
    <source>
        <dbReference type="Proteomes" id="UP000284417"/>
    </source>
</evidence>
<evidence type="ECO:0000313" key="4">
    <source>
        <dbReference type="EMBL" id="KAB6144477.1"/>
    </source>
</evidence>
<evidence type="ECO:0000313" key="16">
    <source>
        <dbReference type="Proteomes" id="UP000438288"/>
    </source>
</evidence>
<dbReference type="Proteomes" id="UP000438288">
    <property type="component" value="Unassembled WGS sequence"/>
</dbReference>
<dbReference type="InterPro" id="IPR014144">
    <property type="entry name" value="LigD_PE_domain"/>
</dbReference>
<evidence type="ECO:0000313" key="5">
    <source>
        <dbReference type="EMBL" id="KAB6335797.1"/>
    </source>
</evidence>
<evidence type="ECO:0000313" key="7">
    <source>
        <dbReference type="EMBL" id="RHK91345.1"/>
    </source>
</evidence>
<evidence type="ECO:0000313" key="2">
    <source>
        <dbReference type="EMBL" id="KAB6087418.1"/>
    </source>
</evidence>
<sequence>MAKNSPDEGKNIKMVEKQAVEASMINLKEYRAKRQFGKTPEPMADTVETPNRMPVFVVQKHDASHFHFDFRLEVDGVLKSWVVPKGPSMNPKDKRLAIEVEDHPLSYAHFEGVIPEGNYGAGTVEIWDSGTYAYVGNNRNISAAIKNGILEFKLHGHKLKGLFVLIHTNMDDQDKDWLLIKKDDVFAATHVYDAKIIPSYDEVFL</sequence>